<dbReference type="Pfam" id="PF13489">
    <property type="entry name" value="Methyltransf_23"/>
    <property type="match status" value="1"/>
</dbReference>
<dbReference type="PANTHER" id="PTHR43591">
    <property type="entry name" value="METHYLTRANSFERASE"/>
    <property type="match status" value="1"/>
</dbReference>
<organism evidence="2 3">
    <name type="scientific">Hyaloscypha variabilis (strain UAMH 11265 / GT02V1 / F)</name>
    <name type="common">Meliniomyces variabilis</name>
    <dbReference type="NCBI Taxonomy" id="1149755"/>
    <lineage>
        <taxon>Eukaryota</taxon>
        <taxon>Fungi</taxon>
        <taxon>Dikarya</taxon>
        <taxon>Ascomycota</taxon>
        <taxon>Pezizomycotina</taxon>
        <taxon>Leotiomycetes</taxon>
        <taxon>Helotiales</taxon>
        <taxon>Hyaloscyphaceae</taxon>
        <taxon>Hyaloscypha</taxon>
        <taxon>Hyaloscypha variabilis</taxon>
    </lineage>
</organism>
<dbReference type="InterPro" id="IPR029063">
    <property type="entry name" value="SAM-dependent_MTases_sf"/>
</dbReference>
<dbReference type="SUPFAM" id="SSF53335">
    <property type="entry name" value="S-adenosyl-L-methionine-dependent methyltransferases"/>
    <property type="match status" value="1"/>
</dbReference>
<evidence type="ECO:0000256" key="1">
    <source>
        <dbReference type="SAM" id="MobiDB-lite"/>
    </source>
</evidence>
<keyword evidence="2" id="KW-0808">Transferase</keyword>
<keyword evidence="3" id="KW-1185">Reference proteome</keyword>
<dbReference type="GO" id="GO:0008168">
    <property type="term" value="F:methyltransferase activity"/>
    <property type="evidence" value="ECO:0007669"/>
    <property type="project" value="UniProtKB-KW"/>
</dbReference>
<accession>A0A2J6RMJ1</accession>
<proteinExistence type="predicted"/>
<feature type="compositionally biased region" description="Basic and acidic residues" evidence="1">
    <location>
        <begin position="41"/>
        <end position="51"/>
    </location>
</feature>
<sequence length="357" mass="40509">MSEPASDRTIPNELTVETQDAEDPRPESGVPRSPHSLPSIDTERHTLHSDTDSAIGSFSDVSSTISLRSSIYRNVEENGRTYHSYKEGKYVLPNDEPEKERLELQHTLWAVTFGEKLFFAPIGENLQNVLDVGTGTGVWAIEFANMFPSTKVLGTDLTPIQPLYVPTNCSFQIDDAEDDWNFNEKFDYIHGRALLTCFTDPKHVLTQAFEALSPGGYLELQDPVYPLRYVGPPAVNSNLYQWVELCIEGSTKLGRPWNNVVNYKRWLEEIGFEDVVELNFYMPTNPWAKGKYFKQVGALLQENYMNGLEAMSLRVIGALGWTAEEIREFLVRVKRDVRDPSITAYCPIKVVYGRKPL</sequence>
<dbReference type="Proteomes" id="UP000235786">
    <property type="component" value="Unassembled WGS sequence"/>
</dbReference>
<protein>
    <submittedName>
        <fullName evidence="2">S-adenosyl-L-methionine-dependent methyltransferase</fullName>
    </submittedName>
</protein>
<evidence type="ECO:0000313" key="2">
    <source>
        <dbReference type="EMBL" id="PMD39719.1"/>
    </source>
</evidence>
<dbReference type="EMBL" id="KZ613946">
    <property type="protein sequence ID" value="PMD39719.1"/>
    <property type="molecule type" value="Genomic_DNA"/>
</dbReference>
<dbReference type="CDD" id="cd02440">
    <property type="entry name" value="AdoMet_MTases"/>
    <property type="match status" value="1"/>
</dbReference>
<reference evidence="2 3" key="1">
    <citation type="submission" date="2016-04" db="EMBL/GenBank/DDBJ databases">
        <title>A degradative enzymes factory behind the ericoid mycorrhizal symbiosis.</title>
        <authorList>
            <consortium name="DOE Joint Genome Institute"/>
            <person name="Martino E."/>
            <person name="Morin E."/>
            <person name="Grelet G."/>
            <person name="Kuo A."/>
            <person name="Kohler A."/>
            <person name="Daghino S."/>
            <person name="Barry K."/>
            <person name="Choi C."/>
            <person name="Cichocki N."/>
            <person name="Clum A."/>
            <person name="Copeland A."/>
            <person name="Hainaut M."/>
            <person name="Haridas S."/>
            <person name="Labutti K."/>
            <person name="Lindquist E."/>
            <person name="Lipzen A."/>
            <person name="Khouja H.-R."/>
            <person name="Murat C."/>
            <person name="Ohm R."/>
            <person name="Olson A."/>
            <person name="Spatafora J."/>
            <person name="Veneault-Fourrey C."/>
            <person name="Henrissat B."/>
            <person name="Grigoriev I."/>
            <person name="Martin F."/>
            <person name="Perotto S."/>
        </authorList>
    </citation>
    <scope>NUCLEOTIDE SEQUENCE [LARGE SCALE GENOMIC DNA]</scope>
    <source>
        <strain evidence="2 3">F</strain>
    </source>
</reference>
<gene>
    <name evidence="2" type="ORF">L207DRAFT_512680</name>
</gene>
<dbReference type="STRING" id="1149755.A0A2J6RMJ1"/>
<dbReference type="GO" id="GO:0032259">
    <property type="term" value="P:methylation"/>
    <property type="evidence" value="ECO:0007669"/>
    <property type="project" value="UniProtKB-KW"/>
</dbReference>
<feature type="region of interest" description="Disordered" evidence="1">
    <location>
        <begin position="1"/>
        <end position="53"/>
    </location>
</feature>
<dbReference type="OrthoDB" id="2013972at2759"/>
<dbReference type="PANTHER" id="PTHR43591:SF102">
    <property type="entry name" value="S-ADENOSYL-L-METHIONINE-DEPENDENT METHYLTRANSFERASE"/>
    <property type="match status" value="1"/>
</dbReference>
<name>A0A2J6RMJ1_HYAVF</name>
<evidence type="ECO:0000313" key="3">
    <source>
        <dbReference type="Proteomes" id="UP000235786"/>
    </source>
</evidence>
<keyword evidence="2" id="KW-0489">Methyltransferase</keyword>
<dbReference type="AlphaFoldDB" id="A0A2J6RMJ1"/>
<dbReference type="Gene3D" id="3.40.50.150">
    <property type="entry name" value="Vaccinia Virus protein VP39"/>
    <property type="match status" value="1"/>
</dbReference>